<dbReference type="Gene3D" id="3.40.50.300">
    <property type="entry name" value="P-loop containing nucleotide triphosphate hydrolases"/>
    <property type="match status" value="2"/>
</dbReference>
<dbReference type="InterPro" id="IPR027417">
    <property type="entry name" value="P-loop_NTPase"/>
</dbReference>
<feature type="domain" description="ABC transmembrane type-2" evidence="10">
    <location>
        <begin position="689"/>
        <end position="915"/>
    </location>
</feature>
<comment type="similarity">
    <text evidence="2">Belongs to the ABC transporter superfamily.</text>
</comment>
<dbReference type="eggNOG" id="COG0842">
    <property type="taxonomic scope" value="Bacteria"/>
</dbReference>
<gene>
    <name evidence="11" type="ordered locus">Bind_1743</name>
</gene>
<feature type="transmembrane region" description="Helical" evidence="8">
    <location>
        <begin position="890"/>
        <end position="912"/>
    </location>
</feature>
<dbReference type="RefSeq" id="WP_012384730.1">
    <property type="nucleotide sequence ID" value="NC_010581.1"/>
</dbReference>
<feature type="transmembrane region" description="Helical" evidence="8">
    <location>
        <begin position="722"/>
        <end position="745"/>
    </location>
</feature>
<evidence type="ECO:0000256" key="5">
    <source>
        <dbReference type="ARBA" id="ARBA00022840"/>
    </source>
</evidence>
<evidence type="ECO:0000256" key="3">
    <source>
        <dbReference type="ARBA" id="ARBA00022692"/>
    </source>
</evidence>
<keyword evidence="7 8" id="KW-0472">Membrane</keyword>
<dbReference type="eggNOG" id="COG1129">
    <property type="taxonomic scope" value="Bacteria"/>
</dbReference>
<reference evidence="12" key="1">
    <citation type="submission" date="2008-03" db="EMBL/GenBank/DDBJ databases">
        <title>Complete sequence of chromosome of Beijerinckia indica subsp. indica ATCC 9039.</title>
        <authorList>
            <consortium name="US DOE Joint Genome Institute"/>
            <person name="Copeland A."/>
            <person name="Lucas S."/>
            <person name="Lapidus A."/>
            <person name="Glavina del Rio T."/>
            <person name="Dalin E."/>
            <person name="Tice H."/>
            <person name="Bruce D."/>
            <person name="Goodwin L."/>
            <person name="Pitluck S."/>
            <person name="LaButti K."/>
            <person name="Schmutz J."/>
            <person name="Larimer F."/>
            <person name="Land M."/>
            <person name="Hauser L."/>
            <person name="Kyrpides N."/>
            <person name="Mikhailova N."/>
            <person name="Dunfield P.F."/>
            <person name="Dedysh S.N."/>
            <person name="Liesack W."/>
            <person name="Saw J.H."/>
            <person name="Alam M."/>
            <person name="Chen Y."/>
            <person name="Murrell J.C."/>
            <person name="Richardson P."/>
        </authorList>
    </citation>
    <scope>NUCLEOTIDE SEQUENCE [LARGE SCALE GENOMIC DNA]</scope>
    <source>
        <strain evidence="12">ATCC 9039 / DSM 1715 / NCIMB 8712</strain>
    </source>
</reference>
<accession>B2ICU9</accession>
<feature type="domain" description="ABC transporter" evidence="9">
    <location>
        <begin position="9"/>
        <end position="244"/>
    </location>
</feature>
<dbReference type="GO" id="GO:0016887">
    <property type="term" value="F:ATP hydrolysis activity"/>
    <property type="evidence" value="ECO:0007669"/>
    <property type="project" value="InterPro"/>
</dbReference>
<evidence type="ECO:0000313" key="12">
    <source>
        <dbReference type="Proteomes" id="UP000001695"/>
    </source>
</evidence>
<name>B2ICU9_BEII9</name>
<reference evidence="11 12" key="2">
    <citation type="journal article" date="2010" name="J. Bacteriol.">
        <title>Complete genome sequence of Beijerinckia indica subsp. indica.</title>
        <authorList>
            <person name="Tamas I."/>
            <person name="Dedysh S.N."/>
            <person name="Liesack W."/>
            <person name="Stott M.B."/>
            <person name="Alam M."/>
            <person name="Murrell J.C."/>
            <person name="Dunfield P.F."/>
        </authorList>
    </citation>
    <scope>NUCLEOTIDE SEQUENCE [LARGE SCALE GENOMIC DNA]</scope>
    <source>
        <strain evidence="12">ATCC 9039 / DSM 1715 / NCIMB 8712</strain>
    </source>
</reference>
<protein>
    <submittedName>
        <fullName evidence="11">ABC transporter related</fullName>
    </submittedName>
</protein>
<dbReference type="AlphaFoldDB" id="B2ICU9"/>
<dbReference type="InterPro" id="IPR003439">
    <property type="entry name" value="ABC_transporter-like_ATP-bd"/>
</dbReference>
<proteinExistence type="inferred from homology"/>
<dbReference type="InterPro" id="IPR047651">
    <property type="entry name" value="ABC2_perm_RbbA"/>
</dbReference>
<dbReference type="PANTHER" id="PTHR43038">
    <property type="entry name" value="ATP-BINDING CASSETTE, SUB-FAMILY H, MEMBER 1"/>
    <property type="match status" value="1"/>
</dbReference>
<dbReference type="CDD" id="cd03230">
    <property type="entry name" value="ABC_DR_subfamily_A"/>
    <property type="match status" value="1"/>
</dbReference>
<dbReference type="EMBL" id="CP001016">
    <property type="protein sequence ID" value="ACB95373.1"/>
    <property type="molecule type" value="Genomic_DNA"/>
</dbReference>
<evidence type="ECO:0000256" key="1">
    <source>
        <dbReference type="ARBA" id="ARBA00004141"/>
    </source>
</evidence>
<feature type="transmembrane region" description="Helical" evidence="8">
    <location>
        <begin position="772"/>
        <end position="793"/>
    </location>
</feature>
<evidence type="ECO:0000259" key="10">
    <source>
        <dbReference type="PROSITE" id="PS51012"/>
    </source>
</evidence>
<keyword evidence="3 8" id="KW-0812">Transmembrane</keyword>
<dbReference type="SMART" id="SM00382">
    <property type="entry name" value="AAA"/>
    <property type="match status" value="2"/>
</dbReference>
<dbReference type="Pfam" id="PF00005">
    <property type="entry name" value="ABC_tran"/>
    <property type="match status" value="2"/>
</dbReference>
<dbReference type="KEGG" id="bid:Bind_1743"/>
<dbReference type="Gene3D" id="3.40.1710.10">
    <property type="entry name" value="abc type-2 transporter like domain"/>
    <property type="match status" value="1"/>
</dbReference>
<feature type="transmembrane region" description="Helical" evidence="8">
    <location>
        <begin position="799"/>
        <end position="818"/>
    </location>
</feature>
<dbReference type="PROSITE" id="PS51012">
    <property type="entry name" value="ABC_TM2"/>
    <property type="match status" value="1"/>
</dbReference>
<dbReference type="STRING" id="395963.Bind_1743"/>
<evidence type="ECO:0000256" key="6">
    <source>
        <dbReference type="ARBA" id="ARBA00022989"/>
    </source>
</evidence>
<dbReference type="PROSITE" id="PS00211">
    <property type="entry name" value="ABC_TRANSPORTER_1"/>
    <property type="match status" value="1"/>
</dbReference>
<evidence type="ECO:0000313" key="11">
    <source>
        <dbReference type="EMBL" id="ACB95373.1"/>
    </source>
</evidence>
<dbReference type="GO" id="GO:0140359">
    <property type="term" value="F:ABC-type transporter activity"/>
    <property type="evidence" value="ECO:0007669"/>
    <property type="project" value="InterPro"/>
</dbReference>
<evidence type="ECO:0000256" key="2">
    <source>
        <dbReference type="ARBA" id="ARBA00005417"/>
    </source>
</evidence>
<keyword evidence="12" id="KW-1185">Reference proteome</keyword>
<keyword evidence="5" id="KW-0067">ATP-binding</keyword>
<evidence type="ECO:0000259" key="9">
    <source>
        <dbReference type="PROSITE" id="PS50893"/>
    </source>
</evidence>
<evidence type="ECO:0000256" key="8">
    <source>
        <dbReference type="SAM" id="Phobius"/>
    </source>
</evidence>
<dbReference type="PANTHER" id="PTHR43038:SF4">
    <property type="entry name" value="RIBOSOME-ASSOCIATED ATPASE"/>
    <property type="match status" value="1"/>
</dbReference>
<keyword evidence="6 8" id="KW-1133">Transmembrane helix</keyword>
<dbReference type="InterPro" id="IPR047817">
    <property type="entry name" value="ABC2_TM_bact-type"/>
</dbReference>
<dbReference type="HOGENOM" id="CLU_000604_16_2_5"/>
<dbReference type="InterPro" id="IPR003593">
    <property type="entry name" value="AAA+_ATPase"/>
</dbReference>
<evidence type="ECO:0000256" key="7">
    <source>
        <dbReference type="ARBA" id="ARBA00023136"/>
    </source>
</evidence>
<dbReference type="InterPro" id="IPR013525">
    <property type="entry name" value="ABC2_TM"/>
</dbReference>
<dbReference type="GO" id="GO:0005524">
    <property type="term" value="F:ATP binding"/>
    <property type="evidence" value="ECO:0007669"/>
    <property type="project" value="UniProtKB-KW"/>
</dbReference>
<feature type="domain" description="ABC transporter" evidence="9">
    <location>
        <begin position="274"/>
        <end position="504"/>
    </location>
</feature>
<organism evidence="11 12">
    <name type="scientific">Beijerinckia indica subsp. indica (strain ATCC 9039 / DSM 1715 / NCIMB 8712)</name>
    <dbReference type="NCBI Taxonomy" id="395963"/>
    <lineage>
        <taxon>Bacteria</taxon>
        <taxon>Pseudomonadati</taxon>
        <taxon>Pseudomonadota</taxon>
        <taxon>Alphaproteobacteria</taxon>
        <taxon>Hyphomicrobiales</taxon>
        <taxon>Beijerinckiaceae</taxon>
        <taxon>Beijerinckia</taxon>
    </lineage>
</organism>
<dbReference type="SUPFAM" id="SSF52540">
    <property type="entry name" value="P-loop containing nucleoside triphosphate hydrolases"/>
    <property type="match status" value="2"/>
</dbReference>
<dbReference type="PROSITE" id="PS50893">
    <property type="entry name" value="ABC_TRANSPORTER_2"/>
    <property type="match status" value="2"/>
</dbReference>
<keyword evidence="4" id="KW-0547">Nucleotide-binding</keyword>
<feature type="transmembrane region" description="Helical" evidence="8">
    <location>
        <begin position="564"/>
        <end position="585"/>
    </location>
</feature>
<dbReference type="InterPro" id="IPR017871">
    <property type="entry name" value="ABC_transporter-like_CS"/>
</dbReference>
<dbReference type="Proteomes" id="UP000001695">
    <property type="component" value="Chromosome"/>
</dbReference>
<dbReference type="GO" id="GO:0016020">
    <property type="term" value="C:membrane"/>
    <property type="evidence" value="ECO:0007669"/>
    <property type="project" value="UniProtKB-SubCell"/>
</dbReference>
<dbReference type="Pfam" id="PF12698">
    <property type="entry name" value="ABC2_membrane_3"/>
    <property type="match status" value="1"/>
</dbReference>
<sequence>MPIMEDYAARITQVSHRYGKVVALDDVTIDIPPRQMVGLIGPDGVGKSTLLALIAGVRQIQEGHVLVFGGDMTEKAHRRNICARIAYMPQGLGRNLYPTLSVFENIDFFGRLFGQSAEARRAHMDELLKATDLAPFTERPAGKLSGGMKQKLSLCCALMNDPDLLILDEPTTGVDPLSRGQFWDLINTIRARRPQMNVIVATAYMDEAERFDWLAAMNDGKVIATGSPQEIRDKAGAKTLEAAFIDLLPETLRARHKPVIVPPRKVEDNETPAIEAEGLTRRFGNFVAVDHVSFRIGRGEIFGFLGSNGCGKSTTMKMLTGLLPVTEGTAKLFGKPIAADDMETRLRTGYMSQSFSLYGELTVRQNLELHAELYHLPPKEVPGRIKELLETYELSNVAGEYPASLPLGIRQRLQLAVAVLHRPPLLILDEPTSGVDPIARDSFWNALIRLSREEGVTIFLSTHFMNEAERCDRISLMHAGRVLAVGTPKELVEKRQAQSLEDAFIDYLAEASHLKLGAPVKAPPADVQLEPTAPAAGRTRNQYFDPGRLWAYARREAMEILRDPIRLVFALLGPLLLMIAFGYGISFDVEDIRYAVFDQDQSPESRDLLENFSGSRYFQEQPPVKSASEEERRLRTGELQLALEIPPRFGRDLKLGRVPEVGVTIDGAMPFHAETTRGYVDGLSLLYIKDLLRHSQLPTLRSMPLTMETRFRYNQAFKSVNAMVPSVVVLMLVLIPAVMSAVAVVREKETGSIANFRSTPTTSLEFLTGKQLPYVAVSMVTFAILVAVALLLFQVPLKGSVPALLVGTLVYVAATTGLGQLISTFTRTQVAAVFATAILSAIPAVNFSGLLTPVSSLSGGARLIGLGFPAAWYHPISVGTFTKGLGFADLWHSMVVLGLFALVYLVASQFLLQKQEK</sequence>
<feature type="transmembrane region" description="Helical" evidence="8">
    <location>
        <begin position="830"/>
        <end position="851"/>
    </location>
</feature>
<comment type="subcellular location">
    <subcellularLocation>
        <location evidence="1">Membrane</location>
        <topology evidence="1">Multi-pass membrane protein</topology>
    </subcellularLocation>
</comment>
<evidence type="ECO:0000256" key="4">
    <source>
        <dbReference type="ARBA" id="ARBA00022741"/>
    </source>
</evidence>
<dbReference type="NCBIfam" id="NF033858">
    <property type="entry name" value="ABC2_perm_RbbA"/>
    <property type="match status" value="1"/>
</dbReference>